<dbReference type="EMBL" id="NBII01000003">
    <property type="protein sequence ID" value="PAV21431.1"/>
    <property type="molecule type" value="Genomic_DNA"/>
</dbReference>
<protein>
    <recommendedName>
        <fullName evidence="1">F-box domain-containing protein</fullName>
    </recommendedName>
</protein>
<keyword evidence="3" id="KW-1185">Reference proteome</keyword>
<evidence type="ECO:0000259" key="1">
    <source>
        <dbReference type="PROSITE" id="PS50181"/>
    </source>
</evidence>
<dbReference type="STRING" id="2282107.A0A286UP95"/>
<dbReference type="PROSITE" id="PS50181">
    <property type="entry name" value="FBOX"/>
    <property type="match status" value="1"/>
</dbReference>
<feature type="domain" description="F-box" evidence="1">
    <location>
        <begin position="103"/>
        <end position="148"/>
    </location>
</feature>
<dbReference type="InParanoid" id="A0A286UP95"/>
<dbReference type="InterPro" id="IPR001810">
    <property type="entry name" value="F-box_dom"/>
</dbReference>
<organism evidence="2 3">
    <name type="scientific">Pyrrhoderma noxium</name>
    <dbReference type="NCBI Taxonomy" id="2282107"/>
    <lineage>
        <taxon>Eukaryota</taxon>
        <taxon>Fungi</taxon>
        <taxon>Dikarya</taxon>
        <taxon>Basidiomycota</taxon>
        <taxon>Agaricomycotina</taxon>
        <taxon>Agaricomycetes</taxon>
        <taxon>Hymenochaetales</taxon>
        <taxon>Hymenochaetaceae</taxon>
        <taxon>Pyrrhoderma</taxon>
    </lineage>
</organism>
<sequence length="448" mass="49715">MIVTIPKCFRSYSLAYLTSDHTTENSSTTLFWTKLAGSANPAIILEGYRRESHSTQPNKFFASTAWNYNYKIDNCLRRSNIKRIMSFPSSSRPSSSTNHSRSTLDAQQIPVEIFQQILENVPRNTLTNAARANTSFKEVSEKLLYRQVELTSAEQAIQCFQSIEKKPSAAQSVREVIIMIQGSRGIASSFGPYLAKALRSLTQITALHLAIEGPYLPALNGCVFPRLNTFSSIADLSPNPAPLSEFLSRHPTITSLCLGGDALPIGPEPRVIPSFTLSPRALPALTSYMGSRRLAPALVPGRPVQRVTLAWHSPNVELEVECIIPPLAMTSTPILSFSVATPGWSSVLLRALAAYLPKLQLLRMHNISADFHNEAEIYTTLSNTLASFPDLSRLELPCHRNIRTILPPAEEMAAARRWGSLAPRLQSISFPSSRAWRRVDKVTWEPMR</sequence>
<reference evidence="2 3" key="1">
    <citation type="journal article" date="2017" name="Mol. Ecol.">
        <title>Comparative and population genomic landscape of Phellinus noxius: A hypervariable fungus causing root rot in trees.</title>
        <authorList>
            <person name="Chung C.L."/>
            <person name="Lee T.J."/>
            <person name="Akiba M."/>
            <person name="Lee H.H."/>
            <person name="Kuo T.H."/>
            <person name="Liu D."/>
            <person name="Ke H.M."/>
            <person name="Yokoi T."/>
            <person name="Roa M.B."/>
            <person name="Lu M.J."/>
            <person name="Chang Y.Y."/>
            <person name="Ann P.J."/>
            <person name="Tsai J.N."/>
            <person name="Chen C.Y."/>
            <person name="Tzean S.S."/>
            <person name="Ota Y."/>
            <person name="Hattori T."/>
            <person name="Sahashi N."/>
            <person name="Liou R.F."/>
            <person name="Kikuchi T."/>
            <person name="Tsai I.J."/>
        </authorList>
    </citation>
    <scope>NUCLEOTIDE SEQUENCE [LARGE SCALE GENOMIC DNA]</scope>
    <source>
        <strain evidence="2 3">FFPRI411160</strain>
    </source>
</reference>
<dbReference type="OrthoDB" id="613763at2759"/>
<accession>A0A286UP95</accession>
<dbReference type="AlphaFoldDB" id="A0A286UP95"/>
<evidence type="ECO:0000313" key="3">
    <source>
        <dbReference type="Proteomes" id="UP000217199"/>
    </source>
</evidence>
<name>A0A286UP95_9AGAM</name>
<gene>
    <name evidence="2" type="ORF">PNOK_0405800</name>
</gene>
<evidence type="ECO:0000313" key="2">
    <source>
        <dbReference type="EMBL" id="PAV21431.1"/>
    </source>
</evidence>
<comment type="caution">
    <text evidence="2">The sequence shown here is derived from an EMBL/GenBank/DDBJ whole genome shotgun (WGS) entry which is preliminary data.</text>
</comment>
<dbReference type="Proteomes" id="UP000217199">
    <property type="component" value="Unassembled WGS sequence"/>
</dbReference>
<proteinExistence type="predicted"/>